<proteinExistence type="predicted"/>
<comment type="caution">
    <text evidence="2">The sequence shown here is derived from an EMBL/GenBank/DDBJ whole genome shotgun (WGS) entry which is preliminary data.</text>
</comment>
<keyword evidence="3" id="KW-1185">Reference proteome</keyword>
<evidence type="ECO:0000313" key="3">
    <source>
        <dbReference type="Proteomes" id="UP001454036"/>
    </source>
</evidence>
<accession>A0AAV3PNA2</accession>
<protein>
    <recommendedName>
        <fullName evidence="1">Reverse transcriptase zinc-binding domain-containing protein</fullName>
    </recommendedName>
</protein>
<feature type="domain" description="Reverse transcriptase zinc-binding" evidence="1">
    <location>
        <begin position="21"/>
        <end position="67"/>
    </location>
</feature>
<name>A0AAV3PNA2_LITER</name>
<dbReference type="InterPro" id="IPR026960">
    <property type="entry name" value="RVT-Znf"/>
</dbReference>
<evidence type="ECO:0000313" key="2">
    <source>
        <dbReference type="EMBL" id="GAA0151698.1"/>
    </source>
</evidence>
<reference evidence="2 3" key="1">
    <citation type="submission" date="2024-01" db="EMBL/GenBank/DDBJ databases">
        <title>The complete chloroplast genome sequence of Lithospermum erythrorhizon: insights into the phylogenetic relationship among Boraginaceae species and the maternal lineages of purple gromwells.</title>
        <authorList>
            <person name="Okada T."/>
            <person name="Watanabe K."/>
        </authorList>
    </citation>
    <scope>NUCLEOTIDE SEQUENCE [LARGE SCALE GENOMIC DNA]</scope>
</reference>
<dbReference type="EMBL" id="BAABME010017876">
    <property type="protein sequence ID" value="GAA0151698.1"/>
    <property type="molecule type" value="Genomic_DNA"/>
</dbReference>
<evidence type="ECO:0000259" key="1">
    <source>
        <dbReference type="Pfam" id="PF13966"/>
    </source>
</evidence>
<gene>
    <name evidence="2" type="ORF">LIER_37340</name>
</gene>
<dbReference type="AlphaFoldDB" id="A0AAV3PNA2"/>
<organism evidence="2 3">
    <name type="scientific">Lithospermum erythrorhizon</name>
    <name type="common">Purple gromwell</name>
    <name type="synonym">Lithospermum officinale var. erythrorhizon</name>
    <dbReference type="NCBI Taxonomy" id="34254"/>
    <lineage>
        <taxon>Eukaryota</taxon>
        <taxon>Viridiplantae</taxon>
        <taxon>Streptophyta</taxon>
        <taxon>Embryophyta</taxon>
        <taxon>Tracheophyta</taxon>
        <taxon>Spermatophyta</taxon>
        <taxon>Magnoliopsida</taxon>
        <taxon>eudicotyledons</taxon>
        <taxon>Gunneridae</taxon>
        <taxon>Pentapetalae</taxon>
        <taxon>asterids</taxon>
        <taxon>lamiids</taxon>
        <taxon>Boraginales</taxon>
        <taxon>Boraginaceae</taxon>
        <taxon>Boraginoideae</taxon>
        <taxon>Lithospermeae</taxon>
        <taxon>Lithospermum</taxon>
    </lineage>
</organism>
<sequence length="119" mass="13976">MLQLTNERDDECVWLESSGFTQRFMWNGKMSTKDRLVQWGANVGTGCMFCSQAESQEHLFFLCLYTGHIRRLILQRLHCYKANQGVSIEQQWCTDNLKGKCLRKRIILLCFTTTVYRVV</sequence>
<dbReference type="Pfam" id="PF13966">
    <property type="entry name" value="zf-RVT"/>
    <property type="match status" value="1"/>
</dbReference>
<dbReference type="Proteomes" id="UP001454036">
    <property type="component" value="Unassembled WGS sequence"/>
</dbReference>